<sequence>MFSLKVVLFIFLNHMAVSAEEHQDSCKYHVMAMKATEMACFKTRDDSDPVCEAGGGVGTFCNIDTRNDWIIIKWLSRESLTCSNGTFTENLRGKGQCAIDQKGLETAAEVSQFAGLMSIPTKAGCLIAFWTLIAALLSFLCFL</sequence>
<keyword evidence="1" id="KW-0812">Transmembrane</keyword>
<accession>A0A9D3QGW9</accession>
<dbReference type="AlphaFoldDB" id="A0A9D3QGW9"/>
<organism evidence="3 4">
    <name type="scientific">Megalops atlanticus</name>
    <name type="common">Tarpon</name>
    <name type="synonym">Clupea gigantea</name>
    <dbReference type="NCBI Taxonomy" id="7932"/>
    <lineage>
        <taxon>Eukaryota</taxon>
        <taxon>Metazoa</taxon>
        <taxon>Chordata</taxon>
        <taxon>Craniata</taxon>
        <taxon>Vertebrata</taxon>
        <taxon>Euteleostomi</taxon>
        <taxon>Actinopterygii</taxon>
        <taxon>Neopterygii</taxon>
        <taxon>Teleostei</taxon>
        <taxon>Elopiformes</taxon>
        <taxon>Megalopidae</taxon>
        <taxon>Megalops</taxon>
    </lineage>
</organism>
<name>A0A9D3QGW9_MEGAT</name>
<keyword evidence="2" id="KW-0732">Signal</keyword>
<feature type="transmembrane region" description="Helical" evidence="1">
    <location>
        <begin position="126"/>
        <end position="142"/>
    </location>
</feature>
<evidence type="ECO:0000313" key="4">
    <source>
        <dbReference type="Proteomes" id="UP001046870"/>
    </source>
</evidence>
<evidence type="ECO:0000256" key="1">
    <source>
        <dbReference type="SAM" id="Phobius"/>
    </source>
</evidence>
<comment type="caution">
    <text evidence="3">The sequence shown here is derived from an EMBL/GenBank/DDBJ whole genome shotgun (WGS) entry which is preliminary data.</text>
</comment>
<gene>
    <name evidence="3" type="ORF">MATL_G00014880</name>
</gene>
<keyword evidence="1" id="KW-1133">Transmembrane helix</keyword>
<keyword evidence="1" id="KW-0472">Membrane</keyword>
<proteinExistence type="predicted"/>
<feature type="signal peptide" evidence="2">
    <location>
        <begin position="1"/>
        <end position="19"/>
    </location>
</feature>
<dbReference type="Proteomes" id="UP001046870">
    <property type="component" value="Chromosome 1"/>
</dbReference>
<reference evidence="3" key="1">
    <citation type="submission" date="2021-01" db="EMBL/GenBank/DDBJ databases">
        <authorList>
            <person name="Zahm M."/>
            <person name="Roques C."/>
            <person name="Cabau C."/>
            <person name="Klopp C."/>
            <person name="Donnadieu C."/>
            <person name="Jouanno E."/>
            <person name="Lampietro C."/>
            <person name="Louis A."/>
            <person name="Herpin A."/>
            <person name="Echchiki A."/>
            <person name="Berthelot C."/>
            <person name="Parey E."/>
            <person name="Roest-Crollius H."/>
            <person name="Braasch I."/>
            <person name="Postlethwait J."/>
            <person name="Bobe J."/>
            <person name="Montfort J."/>
            <person name="Bouchez O."/>
            <person name="Begum T."/>
            <person name="Mejri S."/>
            <person name="Adams A."/>
            <person name="Chen W.-J."/>
            <person name="Guiguen Y."/>
        </authorList>
    </citation>
    <scope>NUCLEOTIDE SEQUENCE</scope>
    <source>
        <strain evidence="3">YG-15Mar2019-1</strain>
        <tissue evidence="3">Brain</tissue>
    </source>
</reference>
<dbReference type="EMBL" id="JAFDVH010000001">
    <property type="protein sequence ID" value="KAG7492523.1"/>
    <property type="molecule type" value="Genomic_DNA"/>
</dbReference>
<keyword evidence="4" id="KW-1185">Reference proteome</keyword>
<evidence type="ECO:0000313" key="3">
    <source>
        <dbReference type="EMBL" id="KAG7492523.1"/>
    </source>
</evidence>
<evidence type="ECO:0000256" key="2">
    <source>
        <dbReference type="SAM" id="SignalP"/>
    </source>
</evidence>
<protein>
    <submittedName>
        <fullName evidence="3">Uncharacterized protein</fullName>
    </submittedName>
</protein>
<feature type="chain" id="PRO_5039130082" evidence="2">
    <location>
        <begin position="20"/>
        <end position="143"/>
    </location>
</feature>